<feature type="binding site" evidence="7">
    <location>
        <position position="168"/>
    </location>
    <ligand>
        <name>beta-D-fructose 1,6-bisphosphate</name>
        <dbReference type="ChEBI" id="CHEBI:32966"/>
        <note>allosteric activator</note>
    </ligand>
</feature>
<keyword evidence="7" id="KW-0597">Phosphoprotein</keyword>
<feature type="domain" description="Lactate/malate dehydrogenase C-terminal" evidence="11">
    <location>
        <begin position="145"/>
        <end position="310"/>
    </location>
</feature>
<evidence type="ECO:0000259" key="10">
    <source>
        <dbReference type="Pfam" id="PF00056"/>
    </source>
</evidence>
<dbReference type="GO" id="GO:0005737">
    <property type="term" value="C:cytoplasm"/>
    <property type="evidence" value="ECO:0007669"/>
    <property type="project" value="UniProtKB-SubCell"/>
</dbReference>
<evidence type="ECO:0000256" key="4">
    <source>
        <dbReference type="ARBA" id="ARBA00023002"/>
    </source>
</evidence>
<dbReference type="PROSITE" id="PS00064">
    <property type="entry name" value="L_LDH"/>
    <property type="match status" value="1"/>
</dbReference>
<feature type="binding site" evidence="7">
    <location>
        <position position="65"/>
    </location>
    <ligand>
        <name>NAD(+)</name>
        <dbReference type="ChEBI" id="CHEBI:57540"/>
    </ligand>
</feature>
<reference evidence="12 14" key="1">
    <citation type="submission" date="2014-11" db="EMBL/GenBank/DDBJ databases">
        <authorList>
            <person name="Aslett M.A."/>
            <person name="De Silva N."/>
        </authorList>
    </citation>
    <scope>NUCLEOTIDE SEQUENCE [LARGE SCALE GENOMIC DNA]</scope>
    <source>
        <strain evidence="12 14">ATCC9714</strain>
    </source>
</reference>
<keyword evidence="5 7" id="KW-0520">NAD</keyword>
<dbReference type="Gene3D" id="3.90.110.10">
    <property type="entry name" value="Lactate dehydrogenase/glycoside hydrolase, family 4, C-terminal"/>
    <property type="match status" value="1"/>
</dbReference>
<comment type="catalytic activity">
    <reaction evidence="6 7">
        <text>(S)-lactate + NAD(+) = pyruvate + NADH + H(+)</text>
        <dbReference type="Rhea" id="RHEA:23444"/>
        <dbReference type="ChEBI" id="CHEBI:15361"/>
        <dbReference type="ChEBI" id="CHEBI:15378"/>
        <dbReference type="ChEBI" id="CHEBI:16651"/>
        <dbReference type="ChEBI" id="CHEBI:57540"/>
        <dbReference type="ChEBI" id="CHEBI:57945"/>
        <dbReference type="EC" id="1.1.1.27"/>
    </reaction>
</comment>
<dbReference type="GO" id="GO:0006089">
    <property type="term" value="P:lactate metabolic process"/>
    <property type="evidence" value="ECO:0007669"/>
    <property type="project" value="TreeGrafter"/>
</dbReference>
<feature type="modified residue" description="Phosphotyrosine" evidence="7">
    <location>
        <position position="221"/>
    </location>
</feature>
<dbReference type="AlphaFoldDB" id="A0A0A1S704"/>
<dbReference type="Pfam" id="PF02866">
    <property type="entry name" value="Ldh_1_C"/>
    <property type="match status" value="1"/>
</dbReference>
<comment type="activity regulation">
    <text evidence="7">Allosterically activated by fructose 1,6-bisphosphate (FBP).</text>
</comment>
<gene>
    <name evidence="13" type="primary">ldhP</name>
    <name evidence="7 12" type="synonym">ldh</name>
    <name evidence="12" type="ORF">ATCC9714_17771</name>
    <name evidence="13" type="ORF">R28058_14781</name>
</gene>
<dbReference type="KEGG" id="psor:RSJ16_10220"/>
<dbReference type="Proteomes" id="UP000049127">
    <property type="component" value="Unassembled WGS sequence"/>
</dbReference>
<dbReference type="UniPathway" id="UPA00554">
    <property type="reaction ID" value="UER00611"/>
</dbReference>
<evidence type="ECO:0000256" key="2">
    <source>
        <dbReference type="ARBA" id="ARBA00006054"/>
    </source>
</evidence>
<feature type="binding site" evidence="7">
    <location>
        <position position="230"/>
    </location>
    <ligand>
        <name>substrate</name>
    </ligand>
</feature>
<evidence type="ECO:0000256" key="9">
    <source>
        <dbReference type="PIRSR" id="PIRSR000102-3"/>
    </source>
</evidence>
<dbReference type="GO" id="GO:0006096">
    <property type="term" value="P:glycolytic process"/>
    <property type="evidence" value="ECO:0007669"/>
    <property type="project" value="UniProtKB-UniRule"/>
</dbReference>
<dbReference type="CDD" id="cd05291">
    <property type="entry name" value="HicDH_like"/>
    <property type="match status" value="1"/>
</dbReference>
<dbReference type="OrthoDB" id="9802969at2"/>
<name>A0A0A1S704_PARSO</name>
<dbReference type="InterPro" id="IPR001557">
    <property type="entry name" value="L-lactate/malate_DH"/>
</dbReference>
<comment type="function">
    <text evidence="7">Catalyzes the conversion of lactate to pyruvate.</text>
</comment>
<dbReference type="InterPro" id="IPR001236">
    <property type="entry name" value="Lactate/malate_DH_N"/>
</dbReference>
<dbReference type="SUPFAM" id="SSF51735">
    <property type="entry name" value="NAD(P)-binding Rossmann-fold domains"/>
    <property type="match status" value="1"/>
</dbReference>
<comment type="subunit">
    <text evidence="7">Homotetramer.</text>
</comment>
<dbReference type="PANTHER" id="PTHR43128">
    <property type="entry name" value="L-2-HYDROXYCARBOXYLATE DEHYDROGENASE (NAD(P)(+))"/>
    <property type="match status" value="1"/>
</dbReference>
<feature type="binding site" evidence="7">
    <location>
        <begin position="148"/>
        <end position="151"/>
    </location>
    <ligand>
        <name>substrate</name>
    </ligand>
</feature>
<dbReference type="PIRSF" id="PIRSF000102">
    <property type="entry name" value="Lac_mal_DH"/>
    <property type="match status" value="1"/>
</dbReference>
<feature type="domain" description="Lactate/malate dehydrogenase N-terminal" evidence="10">
    <location>
        <begin position="4"/>
        <end position="142"/>
    </location>
</feature>
<dbReference type="InterPro" id="IPR036291">
    <property type="entry name" value="NAD(P)-bd_dom_sf"/>
</dbReference>
<feature type="binding site" evidence="7">
    <location>
        <begin position="120"/>
        <end position="123"/>
    </location>
    <ligand>
        <name>substrate</name>
    </ligand>
</feature>
<evidence type="ECO:0000313" key="12">
    <source>
        <dbReference type="EMBL" id="CEJ73889.1"/>
    </source>
</evidence>
<dbReference type="EMBL" id="LN679998">
    <property type="protein sequence ID" value="CEJ73889.1"/>
    <property type="molecule type" value="Genomic_DNA"/>
</dbReference>
<evidence type="ECO:0000256" key="5">
    <source>
        <dbReference type="ARBA" id="ARBA00023027"/>
    </source>
</evidence>
<comment type="pathway">
    <text evidence="1 7">Fermentation; pyruvate fermentation to lactate; (S)-lactate from pyruvate: step 1/1.</text>
</comment>
<evidence type="ECO:0000256" key="7">
    <source>
        <dbReference type="HAMAP-Rule" id="MF_00488"/>
    </source>
</evidence>
<feature type="binding site" evidence="9">
    <location>
        <position position="95"/>
    </location>
    <ligand>
        <name>NAD(+)</name>
        <dbReference type="ChEBI" id="CHEBI:57540"/>
    </ligand>
</feature>
<keyword evidence="7" id="KW-0963">Cytoplasm</keyword>
<sequence length="314" mass="35178">MKNKVVIIGTGMVGMSYAYSMVNQGTCEELVLIDKDKDRAIGEAMDLNHGLNFGNRKMKIYAGDYSNCDDASIICITAGAIQNEGETRLDLLNKNTLIMKDIISQINKTKFNGILLIATNPVDIMTYVAFKLSGYKSNRVIGSGTTLDSSRLRYILSEILDVNSKNVHAYVMGEHGDSQFVAWSYAMQGVQPIYQIVSRNNQNITFKDLDLIEKEVKNLAYEIIKRKKSTYYGIGMGLTAITKAILENENTILTVSSYLNGEYGQQEVYISVPSIVNKNGVRNIIELPLELKEKQKLDKSIDIMKENIKKLNLK</sequence>
<dbReference type="InterPro" id="IPR022383">
    <property type="entry name" value="Lactate/malate_DH_C"/>
</dbReference>
<feature type="binding site" evidence="7">
    <location>
        <position position="153"/>
    </location>
    <ligand>
        <name>beta-D-fructose 1,6-bisphosphate</name>
        <dbReference type="ChEBI" id="CHEBI:32966"/>
        <note>allosteric activator</note>
    </ligand>
</feature>
<dbReference type="HAMAP" id="MF_00488">
    <property type="entry name" value="Lactate_dehydrog"/>
    <property type="match status" value="1"/>
</dbReference>
<dbReference type="Gene3D" id="3.40.50.720">
    <property type="entry name" value="NAD(P)-binding Rossmann-like Domain"/>
    <property type="match status" value="1"/>
</dbReference>
<dbReference type="NCBIfam" id="NF000824">
    <property type="entry name" value="PRK00066.1"/>
    <property type="match status" value="1"/>
</dbReference>
<dbReference type="NCBIfam" id="TIGR01771">
    <property type="entry name" value="L-LDH-NAD"/>
    <property type="match status" value="1"/>
</dbReference>
<organism evidence="13 15">
    <name type="scientific">Paraclostridium sordellii</name>
    <name type="common">Clostridium sordellii</name>
    <dbReference type="NCBI Taxonomy" id="1505"/>
    <lineage>
        <taxon>Bacteria</taxon>
        <taxon>Bacillati</taxon>
        <taxon>Bacillota</taxon>
        <taxon>Clostridia</taxon>
        <taxon>Peptostreptococcales</taxon>
        <taxon>Peptostreptococcaceae</taxon>
        <taxon>Paraclostridium</taxon>
    </lineage>
</organism>
<keyword evidence="14" id="KW-1185">Reference proteome</keyword>
<feature type="binding site" evidence="7">
    <location>
        <begin position="118"/>
        <end position="120"/>
    </location>
    <ligand>
        <name>NAD(+)</name>
        <dbReference type="ChEBI" id="CHEBI:57540"/>
    </ligand>
</feature>
<dbReference type="EMBL" id="CEKZ01000003">
    <property type="protein sequence ID" value="CEQ03745.1"/>
    <property type="molecule type" value="Genomic_DNA"/>
</dbReference>
<evidence type="ECO:0000313" key="13">
    <source>
        <dbReference type="EMBL" id="CEQ03745.1"/>
    </source>
</evidence>
<comment type="similarity">
    <text evidence="2 7">Belongs to the LDH/MDH superfamily. LDH family.</text>
</comment>
<keyword evidence="7" id="KW-0021">Allosteric enzyme</keyword>
<protein>
    <recommendedName>
        <fullName evidence="3 7">L-lactate dehydrogenase</fullName>
        <shortName evidence="7">L-LDH</shortName>
        <ecNumber evidence="3 7">1.1.1.27</ecNumber>
    </recommendedName>
</protein>
<feature type="binding site" evidence="7">
    <location>
        <position position="82"/>
    </location>
    <ligand>
        <name>substrate</name>
    </ligand>
</feature>
<dbReference type="Pfam" id="PF00056">
    <property type="entry name" value="Ldh_1_N"/>
    <property type="match status" value="1"/>
</dbReference>
<keyword evidence="4 7" id="KW-0560">Oxidoreductase</keyword>
<dbReference type="InterPro" id="IPR015955">
    <property type="entry name" value="Lactate_DH/Glyco_Ohase_4_C"/>
</dbReference>
<evidence type="ECO:0000256" key="3">
    <source>
        <dbReference type="ARBA" id="ARBA00012967"/>
    </source>
</evidence>
<dbReference type="EC" id="1.1.1.27" evidence="3 7"/>
<dbReference type="FunFam" id="3.40.50.720:FF:000018">
    <property type="entry name" value="Malate dehydrogenase"/>
    <property type="match status" value="1"/>
</dbReference>
<dbReference type="InterPro" id="IPR011304">
    <property type="entry name" value="L-lactate_DH"/>
</dbReference>
<feature type="active site" description="Proton acceptor" evidence="7 8">
    <location>
        <position position="175"/>
    </location>
</feature>
<feature type="binding site" evidence="7">
    <location>
        <position position="13"/>
    </location>
    <ligand>
        <name>NAD(+)</name>
        <dbReference type="ChEBI" id="CHEBI:57540"/>
    </ligand>
</feature>
<evidence type="ECO:0000256" key="8">
    <source>
        <dbReference type="PIRSR" id="PIRSR000102-1"/>
    </source>
</evidence>
<feature type="binding site" evidence="7 9">
    <location>
        <position position="34"/>
    </location>
    <ligand>
        <name>NAD(+)</name>
        <dbReference type="ChEBI" id="CHEBI:57540"/>
    </ligand>
</feature>
<evidence type="ECO:0000256" key="6">
    <source>
        <dbReference type="ARBA" id="ARBA00049258"/>
    </source>
</evidence>
<dbReference type="RefSeq" id="WP_055328677.1">
    <property type="nucleotide sequence ID" value="NZ_BDJI01000002.1"/>
</dbReference>
<feature type="binding site" evidence="7">
    <location>
        <begin position="79"/>
        <end position="80"/>
    </location>
    <ligand>
        <name>NAD(+)</name>
        <dbReference type="ChEBI" id="CHEBI:57540"/>
    </ligand>
</feature>
<comment type="subcellular location">
    <subcellularLocation>
        <location evidence="7">Cytoplasm</location>
    </subcellularLocation>
</comment>
<dbReference type="PRINTS" id="PR00086">
    <property type="entry name" value="LLDHDRGNASE"/>
</dbReference>
<feature type="binding site" evidence="7">
    <location>
        <position position="143"/>
    </location>
    <ligand>
        <name>NAD(+)</name>
        <dbReference type="ChEBI" id="CHEBI:57540"/>
    </ligand>
</feature>
<evidence type="ECO:0000256" key="1">
    <source>
        <dbReference type="ARBA" id="ARBA00004843"/>
    </source>
</evidence>
<dbReference type="PANTHER" id="PTHR43128:SF16">
    <property type="entry name" value="L-LACTATE DEHYDROGENASE"/>
    <property type="match status" value="1"/>
</dbReference>
<proteinExistence type="inferred from homology"/>
<evidence type="ECO:0000259" key="11">
    <source>
        <dbReference type="Pfam" id="PF02866"/>
    </source>
</evidence>
<accession>A0A0A1S704</accession>
<feature type="binding site" evidence="7">
    <location>
        <position position="39"/>
    </location>
    <ligand>
        <name>NAD(+)</name>
        <dbReference type="ChEBI" id="CHEBI:57540"/>
    </ligand>
</feature>
<dbReference type="Proteomes" id="UP000032811">
    <property type="component" value="Chromosome 1"/>
</dbReference>
<feature type="binding site" evidence="9">
    <location>
        <begin position="9"/>
        <end position="14"/>
    </location>
    <ligand>
        <name>NAD(+)</name>
        <dbReference type="ChEBI" id="CHEBI:57540"/>
    </ligand>
</feature>
<evidence type="ECO:0000313" key="15">
    <source>
        <dbReference type="Proteomes" id="UP000049127"/>
    </source>
</evidence>
<dbReference type="SUPFAM" id="SSF56327">
    <property type="entry name" value="LDH C-terminal domain-like"/>
    <property type="match status" value="1"/>
</dbReference>
<dbReference type="GO" id="GO:0004459">
    <property type="term" value="F:L-lactate dehydrogenase (NAD+) activity"/>
    <property type="evidence" value="ECO:0007669"/>
    <property type="project" value="UniProtKB-UniRule"/>
</dbReference>
<comment type="caution">
    <text evidence="7">Lacks conserved residue(s) required for the propagation of feature annotation.</text>
</comment>
<evidence type="ECO:0000313" key="14">
    <source>
        <dbReference type="Proteomes" id="UP000032811"/>
    </source>
</evidence>
<reference evidence="13 15" key="2">
    <citation type="submission" date="2015-01" db="EMBL/GenBank/DDBJ databases">
        <authorList>
            <person name="Aslett A.Martin."/>
            <person name="De Silva Nishadi"/>
        </authorList>
    </citation>
    <scope>NUCLEOTIDE SEQUENCE [LARGE SCALE GENOMIC DNA]</scope>
    <source>
        <strain evidence="13 15">R28058</strain>
    </source>
</reference>
<dbReference type="GeneID" id="97537617"/>
<dbReference type="InterPro" id="IPR018177">
    <property type="entry name" value="L-lactate_DH_AS"/>
</dbReference>
<feature type="binding site" evidence="7">
    <location>
        <position position="88"/>
    </location>
    <ligand>
        <name>substrate</name>
    </ligand>
</feature>